<gene>
    <name evidence="2" type="ORF">NQ315_007924</name>
</gene>
<evidence type="ECO:0000256" key="1">
    <source>
        <dbReference type="SAM" id="SignalP"/>
    </source>
</evidence>
<proteinExistence type="predicted"/>
<evidence type="ECO:0000313" key="3">
    <source>
        <dbReference type="Proteomes" id="UP001159042"/>
    </source>
</evidence>
<feature type="chain" id="PRO_5043586278" evidence="1">
    <location>
        <begin position="17"/>
        <end position="203"/>
    </location>
</feature>
<name>A0AAV8W8U0_9CUCU</name>
<reference evidence="2 3" key="1">
    <citation type="journal article" date="2023" name="Insect Mol. Biol.">
        <title>Genome sequencing provides insights into the evolution of gene families encoding plant cell wall-degrading enzymes in longhorned beetles.</title>
        <authorList>
            <person name="Shin N.R."/>
            <person name="Okamura Y."/>
            <person name="Kirsch R."/>
            <person name="Pauchet Y."/>
        </authorList>
    </citation>
    <scope>NUCLEOTIDE SEQUENCE [LARGE SCALE GENOMIC DNA]</scope>
    <source>
        <strain evidence="2">EAD_L_NR</strain>
    </source>
</reference>
<evidence type="ECO:0000313" key="2">
    <source>
        <dbReference type="EMBL" id="KAJ8922888.1"/>
    </source>
</evidence>
<sequence>MLFSVITLIIISNASGENKNFSVLDTLKSGFQLASKFFTSDHAKGVANLVSEAFEKSSTNKANNHEKHSNVFSGFLRISSAIHLKRPSRITYEKKTDTGSLFDWVLSNTAVEDLLTNAQDEKLPEKVIEYVKDRSLDEDSGCIQLLICKSAPFISKMQKSIKERSRNSTLGYSALYKYLPTVEEVSDHGDDCEKKFPYCIIPL</sequence>
<protein>
    <submittedName>
        <fullName evidence="2">Uncharacterized protein</fullName>
    </submittedName>
</protein>
<accession>A0AAV8W8U0</accession>
<dbReference type="Proteomes" id="UP001159042">
    <property type="component" value="Unassembled WGS sequence"/>
</dbReference>
<dbReference type="EMBL" id="JANEYG010000006">
    <property type="protein sequence ID" value="KAJ8922888.1"/>
    <property type="molecule type" value="Genomic_DNA"/>
</dbReference>
<comment type="caution">
    <text evidence="2">The sequence shown here is derived from an EMBL/GenBank/DDBJ whole genome shotgun (WGS) entry which is preliminary data.</text>
</comment>
<keyword evidence="3" id="KW-1185">Reference proteome</keyword>
<feature type="signal peptide" evidence="1">
    <location>
        <begin position="1"/>
        <end position="16"/>
    </location>
</feature>
<dbReference type="AlphaFoldDB" id="A0AAV8W8U0"/>
<organism evidence="2 3">
    <name type="scientific">Exocentrus adspersus</name>
    <dbReference type="NCBI Taxonomy" id="1586481"/>
    <lineage>
        <taxon>Eukaryota</taxon>
        <taxon>Metazoa</taxon>
        <taxon>Ecdysozoa</taxon>
        <taxon>Arthropoda</taxon>
        <taxon>Hexapoda</taxon>
        <taxon>Insecta</taxon>
        <taxon>Pterygota</taxon>
        <taxon>Neoptera</taxon>
        <taxon>Endopterygota</taxon>
        <taxon>Coleoptera</taxon>
        <taxon>Polyphaga</taxon>
        <taxon>Cucujiformia</taxon>
        <taxon>Chrysomeloidea</taxon>
        <taxon>Cerambycidae</taxon>
        <taxon>Lamiinae</taxon>
        <taxon>Acanthocinini</taxon>
        <taxon>Exocentrus</taxon>
    </lineage>
</organism>
<keyword evidence="1" id="KW-0732">Signal</keyword>